<evidence type="ECO:0000259" key="2">
    <source>
        <dbReference type="Pfam" id="PF25818"/>
    </source>
</evidence>
<dbReference type="OrthoDB" id="4150at2759"/>
<dbReference type="SUPFAM" id="SSF55174">
    <property type="entry name" value="Alpha-L RNA-binding motif"/>
    <property type="match status" value="1"/>
</dbReference>
<reference evidence="3" key="2">
    <citation type="journal article" date="2008" name="Genome Biol.">
        <title>Improved genome assembly and evidence-based global gene model set for the chordate Ciona intestinalis: new insight into intron and operon populations.</title>
        <authorList>
            <person name="Satou Y."/>
            <person name="Mineta K."/>
            <person name="Ogasawara M."/>
            <person name="Sasakura Y."/>
            <person name="Shoguchi E."/>
            <person name="Ueno K."/>
            <person name="Yamada L."/>
            <person name="Matsumoto J."/>
            <person name="Wasserscheid J."/>
            <person name="Dewar K."/>
            <person name="Wiley G.B."/>
            <person name="Macmil S.L."/>
            <person name="Roe B.A."/>
            <person name="Zeller R.W."/>
            <person name="Hastings K.E."/>
            <person name="Lemaire P."/>
            <person name="Lindquist E."/>
            <person name="Endo T."/>
            <person name="Hotta K."/>
            <person name="Inaba K."/>
        </authorList>
    </citation>
    <scope>NUCLEOTIDE SEQUENCE [LARGE SCALE GENOMIC DNA]</scope>
    <source>
        <strain evidence="3">wild type</strain>
    </source>
</reference>
<dbReference type="HOGENOM" id="CLU_1377674_0_0_1"/>
<dbReference type="Proteomes" id="UP000008144">
    <property type="component" value="Chromosome 12"/>
</dbReference>
<evidence type="ECO:0000256" key="1">
    <source>
        <dbReference type="PROSITE-ProRule" id="PRU00182"/>
    </source>
</evidence>
<proteinExistence type="predicted"/>
<dbReference type="Ensembl" id="ENSCINT00000009795.3">
    <property type="protein sequence ID" value="ENSCINP00000009795.3"/>
    <property type="gene ID" value="ENSCING00000023920.1"/>
</dbReference>
<dbReference type="InterPro" id="IPR057896">
    <property type="entry name" value="MTRES1_C"/>
</dbReference>
<dbReference type="GO" id="GO:0005739">
    <property type="term" value="C:mitochondrion"/>
    <property type="evidence" value="ECO:0000318"/>
    <property type="project" value="GO_Central"/>
</dbReference>
<evidence type="ECO:0000313" key="4">
    <source>
        <dbReference type="Proteomes" id="UP000008144"/>
    </source>
</evidence>
<dbReference type="PANTHER" id="PTHR13633">
    <property type="entry name" value="MITOCHONDRIAL TRANSCRIPTION RESCUE FACTOR 1"/>
    <property type="match status" value="1"/>
</dbReference>
<keyword evidence="4" id="KW-1185">Reference proteome</keyword>
<accession>F6QMJ1</accession>
<dbReference type="PANTHER" id="PTHR13633:SF3">
    <property type="entry name" value="MITOCHONDRIAL TRANSCRIPTION RESCUE FACTOR 1"/>
    <property type="match status" value="1"/>
</dbReference>
<dbReference type="STRING" id="7719.ENSCINP00000009795"/>
<organism evidence="3 4">
    <name type="scientific">Ciona intestinalis</name>
    <name type="common">Transparent sea squirt</name>
    <name type="synonym">Ascidia intestinalis</name>
    <dbReference type="NCBI Taxonomy" id="7719"/>
    <lineage>
        <taxon>Eukaryota</taxon>
        <taxon>Metazoa</taxon>
        <taxon>Chordata</taxon>
        <taxon>Tunicata</taxon>
        <taxon>Ascidiacea</taxon>
        <taxon>Phlebobranchia</taxon>
        <taxon>Cionidae</taxon>
        <taxon>Ciona</taxon>
    </lineage>
</organism>
<keyword evidence="1" id="KW-0694">RNA-binding</keyword>
<reference evidence="3" key="4">
    <citation type="submission" date="2025-09" db="UniProtKB">
        <authorList>
            <consortium name="Ensembl"/>
        </authorList>
    </citation>
    <scope>IDENTIFICATION</scope>
</reference>
<dbReference type="PROSITE" id="PS50889">
    <property type="entry name" value="S4"/>
    <property type="match status" value="1"/>
</dbReference>
<dbReference type="GeneTree" id="ENSGT00390000009366"/>
<dbReference type="EMBL" id="EAAA01001060">
    <property type="status" value="NOT_ANNOTATED_CDS"/>
    <property type="molecule type" value="Genomic_DNA"/>
</dbReference>
<dbReference type="GO" id="GO:1903108">
    <property type="term" value="P:regulation of mitochondrial transcription"/>
    <property type="evidence" value="ECO:0000318"/>
    <property type="project" value="GO_Central"/>
</dbReference>
<protein>
    <submittedName>
        <fullName evidence="3">Uncharacterized LOC100177373</fullName>
    </submittedName>
</protein>
<feature type="domain" description="Mitochondrial transcription rescue factor 1 C-terminal" evidence="2">
    <location>
        <begin position="98"/>
        <end position="196"/>
    </location>
</feature>
<dbReference type="AlphaFoldDB" id="F6QMJ1"/>
<dbReference type="Pfam" id="PF25818">
    <property type="entry name" value="MTRES1_C"/>
    <property type="match status" value="1"/>
</dbReference>
<dbReference type="RefSeq" id="XP_018669949.1">
    <property type="nucleotide sequence ID" value="XM_018814404.2"/>
</dbReference>
<dbReference type="InParanoid" id="F6QMJ1"/>
<name>F6QMJ1_CIOIN</name>
<evidence type="ECO:0000313" key="3">
    <source>
        <dbReference type="Ensembl" id="ENSCINP00000009795.3"/>
    </source>
</evidence>
<dbReference type="GeneID" id="100177373"/>
<dbReference type="GO" id="GO:0003723">
    <property type="term" value="F:RNA binding"/>
    <property type="evidence" value="ECO:0000318"/>
    <property type="project" value="GO_Central"/>
</dbReference>
<reference evidence="4" key="1">
    <citation type="journal article" date="2002" name="Science">
        <title>The draft genome of Ciona intestinalis: insights into chordate and vertebrate origins.</title>
        <authorList>
            <person name="Dehal P."/>
            <person name="Satou Y."/>
            <person name="Campbell R.K."/>
            <person name="Chapman J."/>
            <person name="Degnan B."/>
            <person name="De Tomaso A."/>
            <person name="Davidson B."/>
            <person name="Di Gregorio A."/>
            <person name="Gelpke M."/>
            <person name="Goodstein D.M."/>
            <person name="Harafuji N."/>
            <person name="Hastings K.E."/>
            <person name="Ho I."/>
            <person name="Hotta K."/>
            <person name="Huang W."/>
            <person name="Kawashima T."/>
            <person name="Lemaire P."/>
            <person name="Martinez D."/>
            <person name="Meinertzhagen I.A."/>
            <person name="Necula S."/>
            <person name="Nonaka M."/>
            <person name="Putnam N."/>
            <person name="Rash S."/>
            <person name="Saiga H."/>
            <person name="Satake M."/>
            <person name="Terry A."/>
            <person name="Yamada L."/>
            <person name="Wang H.G."/>
            <person name="Awazu S."/>
            <person name="Azumi K."/>
            <person name="Boore J."/>
            <person name="Branno M."/>
            <person name="Chin-Bow S."/>
            <person name="DeSantis R."/>
            <person name="Doyle S."/>
            <person name="Francino P."/>
            <person name="Keys D.N."/>
            <person name="Haga S."/>
            <person name="Hayashi H."/>
            <person name="Hino K."/>
            <person name="Imai K.S."/>
            <person name="Inaba K."/>
            <person name="Kano S."/>
            <person name="Kobayashi K."/>
            <person name="Kobayashi M."/>
            <person name="Lee B.I."/>
            <person name="Makabe K.W."/>
            <person name="Manohar C."/>
            <person name="Matassi G."/>
            <person name="Medina M."/>
            <person name="Mochizuki Y."/>
            <person name="Mount S."/>
            <person name="Morishita T."/>
            <person name="Miura S."/>
            <person name="Nakayama A."/>
            <person name="Nishizaka S."/>
            <person name="Nomoto H."/>
            <person name="Ohta F."/>
            <person name="Oishi K."/>
            <person name="Rigoutsos I."/>
            <person name="Sano M."/>
            <person name="Sasaki A."/>
            <person name="Sasakura Y."/>
            <person name="Shoguchi E."/>
            <person name="Shin-i T."/>
            <person name="Spagnuolo A."/>
            <person name="Stainier D."/>
            <person name="Suzuki M.M."/>
            <person name="Tassy O."/>
            <person name="Takatori N."/>
            <person name="Tokuoka M."/>
            <person name="Yagi K."/>
            <person name="Yoshizaki F."/>
            <person name="Wada S."/>
            <person name="Zhang C."/>
            <person name="Hyatt P.D."/>
            <person name="Larimer F."/>
            <person name="Detter C."/>
            <person name="Doggett N."/>
            <person name="Glavina T."/>
            <person name="Hawkins T."/>
            <person name="Richardson P."/>
            <person name="Lucas S."/>
            <person name="Kohara Y."/>
            <person name="Levine M."/>
            <person name="Satoh N."/>
            <person name="Rokhsar D.S."/>
        </authorList>
    </citation>
    <scope>NUCLEOTIDE SEQUENCE [LARGE SCALE GENOMIC DNA]</scope>
</reference>
<sequence length="198" mass="23384">MLVRFLRKSKFLIHSVSFIPTTTTTTTTTTLLHLQRIKTRSFYSLSKTTTQCISWFDAQRVQSLRKASFWNTDDNDNDNVIINKQPTFPPNLHHRGYKDHRIMVDSARLLKVLRQAFQLSAQEAKNLFFSTSLRLNHERVIKRSTKVKTGDLVDIVLEVTEGEVKVKRIEIMDVEKTDDARFCIWVRKWRFLKLERKK</sequence>
<reference evidence="3" key="3">
    <citation type="submission" date="2025-08" db="UniProtKB">
        <authorList>
            <consortium name="Ensembl"/>
        </authorList>
    </citation>
    <scope>IDENTIFICATION</scope>
</reference>
<accession>A0A1W5BGC5</accession>
<gene>
    <name evidence="3" type="primary">LOC100177373</name>
</gene>
<dbReference type="KEGG" id="cin:100177373"/>